<accession>A0A2I9CRQ7</accession>
<evidence type="ECO:0000313" key="1">
    <source>
        <dbReference type="EMBL" id="GBF04243.1"/>
    </source>
</evidence>
<protein>
    <submittedName>
        <fullName evidence="1">Uncharacterized protein</fullName>
    </submittedName>
</protein>
<sequence>MTRPSPAASALARPLVPSLPSNRLAAGGFVVATLGARLLGRSWREALEVGGAAFLAWATARELDPDHPGTANAALPVAALVALPGGPPDPLAGLAVLSGLRVLAATVGQRPTLPDLIALAGQAALAARRGERVGALVPGVALALSASRADPFRAPAGAAGLVGAAGLLPSGGVGRGRSLAADALTLAALGLAGALTAPEIVRSQCDRAPLSIPAERVRLARWLAVGGLRAGLLGGQTRSLIPLGSAALLVGLRRARRGT</sequence>
<gene>
    <name evidence="1" type="ORF">DAERI_010415</name>
</gene>
<dbReference type="Proteomes" id="UP000236569">
    <property type="component" value="Unassembled WGS sequence"/>
</dbReference>
<reference evidence="2" key="1">
    <citation type="submission" date="2018-01" db="EMBL/GenBank/DDBJ databases">
        <title>Draft Genome Sequence of the Radioresistant Bacterium Deinococcus aerius TR0125, Isolated from the Higher Atmosphere above Japan.</title>
        <authorList>
            <person name="Satoh K."/>
            <person name="Arai H."/>
            <person name="Sanzen T."/>
            <person name="Kawaguchi Y."/>
            <person name="Hayashi H."/>
            <person name="Yokobori S."/>
            <person name="Yamagishi A."/>
            <person name="Oono Y."/>
            <person name="Narumi I."/>
        </authorList>
    </citation>
    <scope>NUCLEOTIDE SEQUENCE [LARGE SCALE GENOMIC DNA]</scope>
    <source>
        <strain evidence="2">TR0125</strain>
    </source>
</reference>
<proteinExistence type="predicted"/>
<dbReference type="AlphaFoldDB" id="A0A2I9CRQ7"/>
<keyword evidence="2" id="KW-1185">Reference proteome</keyword>
<name>A0A2I9CRQ7_9DEIO</name>
<comment type="caution">
    <text evidence="1">The sequence shown here is derived from an EMBL/GenBank/DDBJ whole genome shotgun (WGS) entry which is preliminary data.</text>
</comment>
<evidence type="ECO:0000313" key="2">
    <source>
        <dbReference type="Proteomes" id="UP000236569"/>
    </source>
</evidence>
<dbReference type="OrthoDB" id="71879at2"/>
<organism evidence="1 2">
    <name type="scientific">Deinococcus aerius</name>
    <dbReference type="NCBI Taxonomy" id="200253"/>
    <lineage>
        <taxon>Bacteria</taxon>
        <taxon>Thermotogati</taxon>
        <taxon>Deinococcota</taxon>
        <taxon>Deinococci</taxon>
        <taxon>Deinococcales</taxon>
        <taxon>Deinococcaceae</taxon>
        <taxon>Deinococcus</taxon>
    </lineage>
</organism>
<dbReference type="EMBL" id="BFAG01000001">
    <property type="protein sequence ID" value="GBF04243.1"/>
    <property type="molecule type" value="Genomic_DNA"/>
</dbReference>
<dbReference type="RefSeq" id="WP_103127796.1">
    <property type="nucleotide sequence ID" value="NZ_BFAG01000001.1"/>
</dbReference>